<dbReference type="GO" id="GO:0005829">
    <property type="term" value="C:cytosol"/>
    <property type="evidence" value="ECO:0007669"/>
    <property type="project" value="TreeGrafter"/>
</dbReference>
<dbReference type="Gene3D" id="3.20.20.30">
    <property type="entry name" value="Luciferase-like domain"/>
    <property type="match status" value="1"/>
</dbReference>
<dbReference type="SUPFAM" id="SSF51679">
    <property type="entry name" value="Bacterial luciferase-like"/>
    <property type="match status" value="1"/>
</dbReference>
<organism evidence="3 4">
    <name type="scientific">Oceanobacillus profundus</name>
    <dbReference type="NCBI Taxonomy" id="372463"/>
    <lineage>
        <taxon>Bacteria</taxon>
        <taxon>Bacillati</taxon>
        <taxon>Bacillota</taxon>
        <taxon>Bacilli</taxon>
        <taxon>Bacillales</taxon>
        <taxon>Bacillaceae</taxon>
        <taxon>Oceanobacillus</taxon>
    </lineage>
</organism>
<evidence type="ECO:0000256" key="1">
    <source>
        <dbReference type="ARBA" id="ARBA00007789"/>
    </source>
</evidence>
<dbReference type="PANTHER" id="PTHR30137:SF6">
    <property type="entry name" value="LUCIFERASE-LIKE MONOOXYGENASE"/>
    <property type="match status" value="1"/>
</dbReference>
<accession>A0A417YP85</accession>
<feature type="domain" description="Luciferase-like" evidence="2">
    <location>
        <begin position="17"/>
        <end position="310"/>
    </location>
</feature>
<dbReference type="OrthoDB" id="9780518at2"/>
<name>A0A417YP85_9BACI</name>
<sequence>MLTAHPTNTFNNIPLSVLDLAPITEGSDATASFKESVKLAQHVEKWGFNRFWLAEHHNMPGIASSATSVLIGHIAGNTKHIRVGAGGVMLPNHATLVIAEQFGTLESLFPGRIDLGLGRAPGSDQATAYALRRTLNMGPEDFPMQVNELQDYFSEEPVSRVRAVPGQGLSIPIWLLGSSDFSARLAAQKGLPFSFASHFAPAYTIPALQLYRDRFQPSDVMQRPYAMVGVNVIAAETDEKAQYLASSHRMQFLNLRRGEQKKLQPPIDNIDEIWSPMEKAAVEESLDPRTTIVGSPDTVKKGLIAFQEATGADEMIISSQIYHLEDRLRSYEIVAELMDK</sequence>
<dbReference type="GO" id="GO:0016705">
    <property type="term" value="F:oxidoreductase activity, acting on paired donors, with incorporation or reduction of molecular oxygen"/>
    <property type="evidence" value="ECO:0007669"/>
    <property type="project" value="InterPro"/>
</dbReference>
<comment type="caution">
    <text evidence="3">The sequence shown here is derived from an EMBL/GenBank/DDBJ whole genome shotgun (WGS) entry which is preliminary data.</text>
</comment>
<keyword evidence="4" id="KW-1185">Reference proteome</keyword>
<evidence type="ECO:0000313" key="4">
    <source>
        <dbReference type="Proteomes" id="UP000285456"/>
    </source>
</evidence>
<dbReference type="InterPro" id="IPR050766">
    <property type="entry name" value="Bact_Lucif_Oxidored"/>
</dbReference>
<gene>
    <name evidence="3" type="ORF">D1B32_01475</name>
</gene>
<dbReference type="InterPro" id="IPR011251">
    <property type="entry name" value="Luciferase-like_dom"/>
</dbReference>
<proteinExistence type="predicted"/>
<dbReference type="InterPro" id="IPR036661">
    <property type="entry name" value="Luciferase-like_sf"/>
</dbReference>
<reference evidence="3 4" key="1">
    <citation type="journal article" date="2007" name="Int. J. Syst. Evol. Microbiol.">
        <title>Oceanobacillus profundus sp. nov., isolated from a deep-sea sediment core.</title>
        <authorList>
            <person name="Kim Y.G."/>
            <person name="Choi D.H."/>
            <person name="Hyun S."/>
            <person name="Cho B.C."/>
        </authorList>
    </citation>
    <scope>NUCLEOTIDE SEQUENCE [LARGE SCALE GENOMIC DNA]</scope>
    <source>
        <strain evidence="3 4">DSM 18246</strain>
    </source>
</reference>
<dbReference type="Pfam" id="PF00296">
    <property type="entry name" value="Bac_luciferase"/>
    <property type="match status" value="1"/>
</dbReference>
<dbReference type="NCBIfam" id="TIGR03558">
    <property type="entry name" value="oxido_grp_1"/>
    <property type="match status" value="1"/>
</dbReference>
<dbReference type="Proteomes" id="UP000285456">
    <property type="component" value="Unassembled WGS sequence"/>
</dbReference>
<evidence type="ECO:0000259" key="2">
    <source>
        <dbReference type="Pfam" id="PF00296"/>
    </source>
</evidence>
<dbReference type="PANTHER" id="PTHR30137">
    <property type="entry name" value="LUCIFERASE-LIKE MONOOXYGENASE"/>
    <property type="match status" value="1"/>
</dbReference>
<dbReference type="CDD" id="cd00347">
    <property type="entry name" value="Flavin_utilizing_monoxygenases"/>
    <property type="match status" value="1"/>
</dbReference>
<dbReference type="FunFam" id="3.20.20.30:FF:000002">
    <property type="entry name" value="LLM class flavin-dependent oxidoreductase"/>
    <property type="match status" value="1"/>
</dbReference>
<protein>
    <submittedName>
        <fullName evidence="3">LLM class flavin-dependent oxidoreductase</fullName>
    </submittedName>
</protein>
<comment type="similarity">
    <text evidence="1">To bacterial alkanal monooxygenase alpha and beta chains.</text>
</comment>
<evidence type="ECO:0000313" key="3">
    <source>
        <dbReference type="EMBL" id="RHW35641.1"/>
    </source>
</evidence>
<dbReference type="InterPro" id="IPR019949">
    <property type="entry name" value="CmoO-like"/>
</dbReference>
<dbReference type="AlphaFoldDB" id="A0A417YP85"/>
<dbReference type="EMBL" id="QWEH01000001">
    <property type="protein sequence ID" value="RHW35641.1"/>
    <property type="molecule type" value="Genomic_DNA"/>
</dbReference>